<dbReference type="Pfam" id="PF13607">
    <property type="entry name" value="Succ_CoA_lig"/>
    <property type="match status" value="1"/>
</dbReference>
<dbReference type="Pfam" id="PF19045">
    <property type="entry name" value="Ligase_CoA_2"/>
    <property type="match status" value="1"/>
</dbReference>
<organism evidence="7 8">
    <name type="scientific">Methanoliparum thermophilum</name>
    <dbReference type="NCBI Taxonomy" id="2491083"/>
    <lineage>
        <taxon>Archaea</taxon>
        <taxon>Methanobacteriati</taxon>
        <taxon>Methanobacteriota</taxon>
        <taxon>Candidatus Methanoliparia</taxon>
        <taxon>Candidatus Methanoliparales</taxon>
        <taxon>Candidatus Methanoliparaceae</taxon>
        <taxon>Candidatus Methanoliparum</taxon>
    </lineage>
</organism>
<evidence type="ECO:0000256" key="4">
    <source>
        <dbReference type="ARBA" id="ARBA00022741"/>
    </source>
</evidence>
<dbReference type="SUPFAM" id="SSF52210">
    <property type="entry name" value="Succinyl-CoA synthetase domains"/>
    <property type="match status" value="2"/>
</dbReference>
<evidence type="ECO:0000259" key="6">
    <source>
        <dbReference type="SMART" id="SM00881"/>
    </source>
</evidence>
<dbReference type="EC" id="6.2.1.13" evidence="2"/>
<dbReference type="PANTHER" id="PTHR43334:SF2">
    <property type="entry name" value="ACETATE--COA LIGASE [ADP-FORMING]"/>
    <property type="match status" value="1"/>
</dbReference>
<dbReference type="GO" id="GO:0043758">
    <property type="term" value="F:acetate-CoA ligase (ADP-forming) activity"/>
    <property type="evidence" value="ECO:0007669"/>
    <property type="project" value="UniProtKB-EC"/>
</dbReference>
<dbReference type="InterPro" id="IPR043938">
    <property type="entry name" value="Ligase_CoA_dom"/>
</dbReference>
<dbReference type="SMR" id="A0A520KS87"/>
<dbReference type="AlphaFoldDB" id="A0A520KS87"/>
<dbReference type="InterPro" id="IPR016102">
    <property type="entry name" value="Succinyl-CoA_synth-like"/>
</dbReference>
<dbReference type="Gene3D" id="3.40.50.720">
    <property type="entry name" value="NAD(P)-binding Rossmann-like Domain"/>
    <property type="match status" value="1"/>
</dbReference>
<accession>A0A520KS87</accession>
<dbReference type="SUPFAM" id="SSF51735">
    <property type="entry name" value="NAD(P)-binding Rossmann-fold domains"/>
    <property type="match status" value="1"/>
</dbReference>
<feature type="domain" description="CoA-binding" evidence="6">
    <location>
        <begin position="19"/>
        <end position="115"/>
    </location>
</feature>
<dbReference type="EMBL" id="RXIF01000006">
    <property type="protein sequence ID" value="RZN64639.1"/>
    <property type="molecule type" value="Genomic_DNA"/>
</dbReference>
<dbReference type="PANTHER" id="PTHR43334">
    <property type="entry name" value="ACETATE--COA LIGASE [ADP-FORMING]"/>
    <property type="match status" value="1"/>
</dbReference>
<protein>
    <recommendedName>
        <fullName evidence="2">acetate--CoA ligase (ADP-forming)</fullName>
        <ecNumber evidence="2">6.2.1.13</ecNumber>
    </recommendedName>
</protein>
<reference evidence="7 8" key="1">
    <citation type="journal article" date="2019" name="Nat. Microbiol.">
        <title>Wide diversity of methane and short-chain alkane metabolisms in uncultured archaea.</title>
        <authorList>
            <person name="Borrel G."/>
            <person name="Adam P.S."/>
            <person name="McKay L.J."/>
            <person name="Chen L.X."/>
            <person name="Sierra-Garcia I.N."/>
            <person name="Sieber C.M."/>
            <person name="Letourneur Q."/>
            <person name="Ghozlane A."/>
            <person name="Andersen G.L."/>
            <person name="Li W.J."/>
            <person name="Hallam S.J."/>
            <person name="Muyzer G."/>
            <person name="de Oliveira V.M."/>
            <person name="Inskeep W.P."/>
            <person name="Banfield J.F."/>
            <person name="Gribaldo S."/>
        </authorList>
    </citation>
    <scope>NUCLEOTIDE SEQUENCE [LARGE SCALE GENOMIC DNA]</scope>
    <source>
        <strain evidence="7">NM1a</strain>
    </source>
</reference>
<gene>
    <name evidence="7" type="ORF">EF806_04735</name>
</gene>
<keyword evidence="4" id="KW-0547">Nucleotide-binding</keyword>
<keyword evidence="5" id="KW-0067">ATP-binding</keyword>
<name>A0A520KS87_METT2</name>
<keyword evidence="3" id="KW-0436">Ligase</keyword>
<comment type="catalytic activity">
    <reaction evidence="1">
        <text>acetate + ATP + CoA = acetyl-CoA + ADP + phosphate</text>
        <dbReference type="Rhea" id="RHEA:15081"/>
        <dbReference type="ChEBI" id="CHEBI:30089"/>
        <dbReference type="ChEBI" id="CHEBI:30616"/>
        <dbReference type="ChEBI" id="CHEBI:43474"/>
        <dbReference type="ChEBI" id="CHEBI:57287"/>
        <dbReference type="ChEBI" id="CHEBI:57288"/>
        <dbReference type="ChEBI" id="CHEBI:456216"/>
        <dbReference type="EC" id="6.2.1.13"/>
    </reaction>
</comment>
<dbReference type="InterPro" id="IPR036291">
    <property type="entry name" value="NAD(P)-bd_dom_sf"/>
</dbReference>
<dbReference type="Pfam" id="PF13380">
    <property type="entry name" value="CoA_binding_2"/>
    <property type="match status" value="1"/>
</dbReference>
<dbReference type="GO" id="GO:0005524">
    <property type="term" value="F:ATP binding"/>
    <property type="evidence" value="ECO:0007669"/>
    <property type="project" value="UniProtKB-KW"/>
</dbReference>
<evidence type="ECO:0000256" key="5">
    <source>
        <dbReference type="ARBA" id="ARBA00022840"/>
    </source>
</evidence>
<evidence type="ECO:0000256" key="1">
    <source>
        <dbReference type="ARBA" id="ARBA00001619"/>
    </source>
</evidence>
<evidence type="ECO:0000256" key="2">
    <source>
        <dbReference type="ARBA" id="ARBA00012957"/>
    </source>
</evidence>
<dbReference type="SMART" id="SM00881">
    <property type="entry name" value="CoA_binding"/>
    <property type="match status" value="1"/>
</dbReference>
<dbReference type="Gene3D" id="3.40.50.261">
    <property type="entry name" value="Succinyl-CoA synthetase domains"/>
    <property type="match status" value="2"/>
</dbReference>
<dbReference type="Proteomes" id="UP000317158">
    <property type="component" value="Unassembled WGS sequence"/>
</dbReference>
<evidence type="ECO:0000313" key="8">
    <source>
        <dbReference type="Proteomes" id="UP000317158"/>
    </source>
</evidence>
<sequence>MESYWSEKDMSKHNIFDPLFNPEGVAIIGASNNPGKVGGMMMLSTLIGGFNTDRLYPVNNKEEEIFGLRSYKTIKDVPYRVDLAIICIPALGVKNVIEECIEKGVKFGVIISAGFSESGEEGRKREEEIVKIARHGGMRIIGPNCMGISNSKVHLHALMNMLVPKEGNVSIVSQSGTIGSLTMATGSVEGMGFSKFVSSGNEADIHTEDLIEYLTEDKDTRIILAFIEGLRDGKRFLKIAKKACEKKPFIVIKGGITEEGAKAARSHTGSIAGSSSIYAALSKQTGIISAIDMNDLINLAKGFYMLPLPKGRNIGIVSAWGGIGVLAADSCAKEGLKIPNLSKKTIDLLNELLPPFWSRQNPVDMTAAGIYGSWDLFIEVNKLVLTDDNIDAVICMIPLFTSLFRSVLERNEETRYYAEGLVDFMKDTETELVKNFVRLKEYNKPLVAIDISRSLESKSVKYLEENGIPFYSSPMDAAHILSSMVGYKEYLDRLNDKY</sequence>
<comment type="caution">
    <text evidence="7">The sequence shown here is derived from an EMBL/GenBank/DDBJ whole genome shotgun (WGS) entry which is preliminary data.</text>
</comment>
<evidence type="ECO:0000313" key="7">
    <source>
        <dbReference type="EMBL" id="RZN64639.1"/>
    </source>
</evidence>
<proteinExistence type="predicted"/>
<dbReference type="InterPro" id="IPR032875">
    <property type="entry name" value="Succ_CoA_lig_flav_dom"/>
</dbReference>
<dbReference type="InterPro" id="IPR051538">
    <property type="entry name" value="Acyl-CoA_Synth/Transferase"/>
</dbReference>
<dbReference type="InterPro" id="IPR003781">
    <property type="entry name" value="CoA-bd"/>
</dbReference>
<evidence type="ECO:0000256" key="3">
    <source>
        <dbReference type="ARBA" id="ARBA00022598"/>
    </source>
</evidence>